<name>A0A7Y6IL28_9ACTN</name>
<dbReference type="Gene3D" id="3.20.20.80">
    <property type="entry name" value="Glycosidases"/>
    <property type="match status" value="1"/>
</dbReference>
<protein>
    <recommendedName>
        <fullName evidence="3">Abortive infection protein</fullName>
    </recommendedName>
</protein>
<dbReference type="Proteomes" id="UP000546126">
    <property type="component" value="Unassembled WGS sequence"/>
</dbReference>
<evidence type="ECO:0008006" key="3">
    <source>
        <dbReference type="Google" id="ProtNLM"/>
    </source>
</evidence>
<dbReference type="AlphaFoldDB" id="A0A7Y6IL28"/>
<evidence type="ECO:0000313" key="1">
    <source>
        <dbReference type="EMBL" id="NUW40063.1"/>
    </source>
</evidence>
<comment type="caution">
    <text evidence="1">The sequence shown here is derived from an EMBL/GenBank/DDBJ whole genome shotgun (WGS) entry which is preliminary data.</text>
</comment>
<dbReference type="EMBL" id="JABWGO010000001">
    <property type="protein sequence ID" value="NUW40063.1"/>
    <property type="molecule type" value="Genomic_DNA"/>
</dbReference>
<gene>
    <name evidence="1" type="ORF">HT134_07950</name>
</gene>
<proteinExistence type="predicted"/>
<sequence length="313" mass="34494">MMKKGINYDTGFLNGPERSRQEFDRETVRRELRVIAGELNCRAVRVSGGDPERLGVAAEEAAAAGLEVWFAPFPVDVPREETLALYADCAARAETLRRGGAEVVLVTGCETSAFGPGFIPGDTYRDRLKAMTEGDLDWWRSLGEVMPRYNAFLAEAAATVRPLFGGRVTYAAGPWEFVDWSPFDLVGVDAYRAAHNAATFREELREHFRHGKPVAVTEFGTCAYRGAGERGGMAWVVPDGAVPDEEEQVRYLDELLDVFEEAGVDTALWFTFAGYGRAGAGDIGSYGVVRMLDGTRWEPKKVFHAMAARYARG</sequence>
<keyword evidence="2" id="KW-1185">Reference proteome</keyword>
<dbReference type="InterPro" id="IPR017853">
    <property type="entry name" value="GH"/>
</dbReference>
<evidence type="ECO:0000313" key="2">
    <source>
        <dbReference type="Proteomes" id="UP000546126"/>
    </source>
</evidence>
<dbReference type="SUPFAM" id="SSF51445">
    <property type="entry name" value="(Trans)glycosidases"/>
    <property type="match status" value="1"/>
</dbReference>
<accession>A0A7Y6IL28</accession>
<organism evidence="1 2">
    <name type="scientific">Nonomuraea rhodomycinica</name>
    <dbReference type="NCBI Taxonomy" id="1712872"/>
    <lineage>
        <taxon>Bacteria</taxon>
        <taxon>Bacillati</taxon>
        <taxon>Actinomycetota</taxon>
        <taxon>Actinomycetes</taxon>
        <taxon>Streptosporangiales</taxon>
        <taxon>Streptosporangiaceae</taxon>
        <taxon>Nonomuraea</taxon>
    </lineage>
</organism>
<reference evidence="1 2" key="1">
    <citation type="submission" date="2020-06" db="EMBL/GenBank/DDBJ databases">
        <authorList>
            <person name="Chanama M."/>
        </authorList>
    </citation>
    <scope>NUCLEOTIDE SEQUENCE [LARGE SCALE GENOMIC DNA]</scope>
    <source>
        <strain evidence="1 2">TBRC6557</strain>
    </source>
</reference>